<accession>A0AAV2VZX3</accession>
<evidence type="ECO:0000313" key="2">
    <source>
        <dbReference type="Proteomes" id="UP000018211"/>
    </source>
</evidence>
<dbReference type="EMBL" id="CAOF01000200">
    <property type="protein sequence ID" value="CCO50330.1"/>
    <property type="molecule type" value="Genomic_DNA"/>
</dbReference>
<reference evidence="1 2" key="1">
    <citation type="journal article" date="2013" name="ISME J.">
        <title>Comparative genomics of pathogenic lineages of Vibrio nigripulchritudo identifies virulence-associated traits.</title>
        <authorList>
            <person name="Goudenege D."/>
            <person name="Labreuche Y."/>
            <person name="Krin E."/>
            <person name="Ansquer D."/>
            <person name="Mangenot S."/>
            <person name="Calteau A."/>
            <person name="Medigue C."/>
            <person name="Mazel D."/>
            <person name="Polz M.F."/>
            <person name="Le Roux F."/>
        </authorList>
    </citation>
    <scope>NUCLEOTIDE SEQUENCE [LARGE SCALE GENOMIC DNA]</scope>
    <source>
        <strain evidence="1 2">SOn1</strain>
    </source>
</reference>
<protein>
    <submittedName>
        <fullName evidence="1">Uncharacterized protein</fullName>
    </submittedName>
</protein>
<organism evidence="1 2">
    <name type="scientific">Vibrio nigripulchritudo SOn1</name>
    <dbReference type="NCBI Taxonomy" id="1238450"/>
    <lineage>
        <taxon>Bacteria</taxon>
        <taxon>Pseudomonadati</taxon>
        <taxon>Pseudomonadota</taxon>
        <taxon>Gammaproteobacteria</taxon>
        <taxon>Vibrionales</taxon>
        <taxon>Vibrionaceae</taxon>
        <taxon>Vibrio</taxon>
    </lineage>
</organism>
<dbReference type="AlphaFoldDB" id="A0AAV2VZX3"/>
<proteinExistence type="predicted"/>
<gene>
    <name evidence="1" type="ORF">VIBNISOn1_p0167</name>
</gene>
<sequence>MKDKQYENGYEHRKTIEFQVKSEVAVLNIGLMSSRTQCLILMPGVQVGTTLG</sequence>
<comment type="caution">
    <text evidence="1">The sequence shown here is derived from an EMBL/GenBank/DDBJ whole genome shotgun (WGS) entry which is preliminary data.</text>
</comment>
<dbReference type="Proteomes" id="UP000018211">
    <property type="component" value="Unassembled WGS sequence"/>
</dbReference>
<evidence type="ECO:0000313" key="1">
    <source>
        <dbReference type="EMBL" id="CCO50330.1"/>
    </source>
</evidence>
<name>A0AAV2VZX3_9VIBR</name>